<dbReference type="GO" id="GO:0008270">
    <property type="term" value="F:zinc ion binding"/>
    <property type="evidence" value="ECO:0007669"/>
    <property type="project" value="UniProtKB-KW"/>
</dbReference>
<accession>A0AAJ7VWQ2</accession>
<dbReference type="CTD" id="41370"/>
<dbReference type="GO" id="GO:0032465">
    <property type="term" value="P:regulation of cytokinesis"/>
    <property type="evidence" value="ECO:0007669"/>
    <property type="project" value="TreeGrafter"/>
</dbReference>
<dbReference type="Gene3D" id="3.30.40.10">
    <property type="entry name" value="Zinc/RING finger domain, C3HC4 (zinc finger)"/>
    <property type="match status" value="1"/>
</dbReference>
<reference evidence="9 10" key="1">
    <citation type="submission" date="2025-04" db="UniProtKB">
        <authorList>
            <consortium name="RefSeq"/>
        </authorList>
    </citation>
    <scope>IDENTIFICATION</scope>
</reference>
<keyword evidence="2" id="KW-0479">Metal-binding</keyword>
<evidence type="ECO:0000313" key="10">
    <source>
        <dbReference type="RefSeq" id="XP_024936035.1"/>
    </source>
</evidence>
<feature type="compositionally biased region" description="Basic and acidic residues" evidence="6">
    <location>
        <begin position="706"/>
        <end position="717"/>
    </location>
</feature>
<dbReference type="InterPro" id="IPR000306">
    <property type="entry name" value="Znf_FYVE"/>
</dbReference>
<organism evidence="8 10">
    <name type="scientific">Cephus cinctus</name>
    <name type="common">Wheat stem sawfly</name>
    <dbReference type="NCBI Taxonomy" id="211228"/>
    <lineage>
        <taxon>Eukaryota</taxon>
        <taxon>Metazoa</taxon>
        <taxon>Ecdysozoa</taxon>
        <taxon>Arthropoda</taxon>
        <taxon>Hexapoda</taxon>
        <taxon>Insecta</taxon>
        <taxon>Pterygota</taxon>
        <taxon>Neoptera</taxon>
        <taxon>Endopterygota</taxon>
        <taxon>Hymenoptera</taxon>
        <taxon>Cephoidea</taxon>
        <taxon>Cephidae</taxon>
        <taxon>Cephus</taxon>
    </lineage>
</organism>
<dbReference type="InterPro" id="IPR011011">
    <property type="entry name" value="Znf_FYVE_PHD"/>
</dbReference>
<feature type="region of interest" description="Disordered" evidence="6">
    <location>
        <begin position="2167"/>
        <end position="2188"/>
    </location>
</feature>
<evidence type="ECO:0000256" key="3">
    <source>
        <dbReference type="ARBA" id="ARBA00022771"/>
    </source>
</evidence>
<dbReference type="InterPro" id="IPR006869">
    <property type="entry name" value="DUF547"/>
</dbReference>
<dbReference type="GO" id="GO:0005813">
    <property type="term" value="C:centrosome"/>
    <property type="evidence" value="ECO:0007669"/>
    <property type="project" value="TreeGrafter"/>
</dbReference>
<feature type="compositionally biased region" description="Polar residues" evidence="6">
    <location>
        <begin position="2167"/>
        <end position="2178"/>
    </location>
</feature>
<dbReference type="GO" id="GO:0000724">
    <property type="term" value="P:double-strand break repair via homologous recombination"/>
    <property type="evidence" value="ECO:0007669"/>
    <property type="project" value="InterPro"/>
</dbReference>
<dbReference type="InterPro" id="IPR028730">
    <property type="entry name" value="ZFYVE26"/>
</dbReference>
<evidence type="ECO:0000256" key="6">
    <source>
        <dbReference type="SAM" id="MobiDB-lite"/>
    </source>
</evidence>
<feature type="compositionally biased region" description="Low complexity" evidence="6">
    <location>
        <begin position="724"/>
        <end position="733"/>
    </location>
</feature>
<evidence type="ECO:0000313" key="9">
    <source>
        <dbReference type="RefSeq" id="XP_015584802.1"/>
    </source>
</evidence>
<evidence type="ECO:0000256" key="1">
    <source>
        <dbReference type="ARBA" id="ARBA00022553"/>
    </source>
</evidence>
<evidence type="ECO:0000259" key="7">
    <source>
        <dbReference type="PROSITE" id="PS50178"/>
    </source>
</evidence>
<dbReference type="InterPro" id="IPR013083">
    <property type="entry name" value="Znf_RING/FYVE/PHD"/>
</dbReference>
<sequence>MSMQLQVLEIDECIVSRLWYTAWAILRMKIEDQSFSKYSQDDIQELQNLVKSTLDSTTGWQDQWIAWKLLQELTREDSPEIQYELDKIEFIATLKLIDKSVSNTVEKDLLCLYKCISDSKNVREKVRNISQESMTFLEVNLQKNPALTCCLIQKLLCIWSPYFSKSDNDLQDLYINVLRSILGDEFLEECHDTENLLLSRPCKGRSILNDNDLATLLSILSKLELAESKENKLLVWLFPTLLRTCSSRDVELTFYSRKTTKYLKEWYRFLDETYATCKPANTLLDALRISKAIFNYDGDKVISLDARELLARVMKRESHWVIDILDICYTLTTHGRYHEVSSILSLPMLKYLWPALLFKFLNDCPNVQITSSAENWKKSVDICDMLKYLLDECNLNAWTDTTLDRLNLTLRNQLAAIRWIVNSKKTSFREGDSLDSVIKISKADQSLSVKQLLSLLQSHNILSVLHMTTDIHNKDFEEIKCLLKDSEKSVGIFEAYRAMLSALKAILFCEYYDTKFEEITMYLCDMEKHLQSLLPFSLRLETIENIFSMLFLRHEDFSDTDSNSEGGEDEPTLVSSDKELKQENKIANKYNSGFICNRYAVREILHHLKSVILAVGIDSAKLKRKTGHSEELEEIQKTISRISKLVADATWRLQLLTSSEFIQRFGTPSTETSQRILDNTEVLSNDKFHISSRLKQKAIFFTRDDSSSDESDLRSEVDAGSETGSAGNNSSNNGKRKRRFKNSTSNADSFGLNNLNQNSLIINFMLATKESFVVQCLWKNDYDKAQQVIEMFNMNNSRMDGVIQFSKALHMFRQEIEKQWDHVDVTDSPKTSSSISTLENIRLAAQGGIKSSRVTSLLETFLASQKANVRLINSEELSSNEILTMAVMDLALTTGRTHQVSMNLSDVAMKYLRMCKRLENTKHSLYFSRVYQLLYESKLERPLTDLLCDARVPLSVKAWKEKNEFWTELTQQLSAYKHSQNVNPDRRGKNNNYMPAQKCFKDIISLCGNGETYLQKVQAHLKLLRKIMPTSDSGDNEIRSETFMLNKSLDSYFGHQIFDLEVEPENLENIANRLQVNLVHSILMNCCPKLLCKNNVKSKKICSKWGCMILNKSTEETTLVNSDIQDPNKCVSEILSDLLQILRDLNPGQSTVKHNAMESISKNPNLQSVLSKTCQLATLDLSELSVGNETLTFFLNTWNLLLLHSILTVWADDQPYNDLRHDVSFMTVGYEIGDLGLVTLSALRYKLLGNLSWNSEFFPQTEELNELAWQDLDLTQDPRVIFAMANEFYGTPLARVFNADSLDEDLNSVARSYFNHYAQFEIEKDSSEESAVQNICWLPELVHRYQEYISRNSNPEGHTSSTAVNEHQISLDDYLNLFDKNPILRYKSLFYLYEIKLDYTKDTMSNEHFTQDNSNVSDEVDWSSRVIKPGLLQYLEEHCWLLSYLVQRIHEESPKISETKCDNLRRTACLENLLNSPWAKTLACLYNGNETLSGIQENVSANNLWICFETSLRNNKWLECLDIMNSLPDNLVKGNVKLQCFKDKILSRIISGQVDLPDNNILPYVHQITNIQILAQTILSNLNNWPVNVCEEALVHALHHSDKDKLPFHCKLEMNETLCRVTVFHRMLPYCTGETNAKSTTWYDVAYCTEKTDPVHIVKSLIDANKFELCLEWLECQAFSSEIQSLVTQDLLIGLLRNEQNDFKQASKLLQALPLSQSMKMCKAVLRRLESIPTLHFVIDYLLEHCNPTKTVKYQKASIGVNILSELDANDRVFYIHLIKEPLLMFEQLLMNGKFENLQRILNTIQVYLPQADISTENFDKIVRYYAGKSLDFRVALQRDGIENRPLEVSLSSTEGTTGEFVMPINVPTKEEWVPNDKARECSCCQTVIFSMFNRRHHCRRCGRVVCAMCSQQRMRVSGYPNSVLVRVCDDCKRQTVLQLQAAQGAPSTPSSEAFDCWRLTTDQTHNQTLREEFSFEHAPSISLCLAILNLHSDHEAYASFLLDRCDEMKRLLQPVSGGKVNPEIDHALIIKMIRSLVVAAKVKCAKLGLNIELVFCDQFLSQVDLITTLVQSDCLTLIPSDNLDEHALRRLRDLLTEKELWTLALDVSTKSGLDRQGVWAAWGKACLKVGCFEQARDKFTHCLDKVLYEGNDEWIFLPCPSEISGESNDNVVSTSKQPKAPDGKLESEAKNNLKIQKKHEILRNRPAKDPPLLSEILQILENLNLYDQSGIHDTRAKSTVAHEVLSTLNSLTALSQGQCNVSHSTSITKNIYYQESLYYLLMYGSHLSIMEFFVKHNEFEKCLAYTLENDIDPDLFFNGVYIRCLKNGCVERLYESMRAKDASLLLWKNYLVFACRSLERKQFLNTLYQLQIFMKDYVRASMTCIRFYTNDATTYTNLCSRSHLLVDAQKHLETELQVDNFSRSRRRSVSSGHSGHGSLIMEMEPSEIDRHVNTISRQMEITKFLGNAEKEGRVVNAFLDRLFDMGNDSSQNRELPTLFGHQQQKTQLAVLAILCGRDVEEGFGIAFRIMQDYNLRPEKVYSLAGHILALDKKLHSIEQLIKCCRSSGASDSYAISDRVLTHCVKILLNYTHADPSSTFKNEIDTLIRLIADIELKISSYIESRQLKAAYLFAVKHARAQDVRKILKEADRLGQNAIKSICIKWLQHTQKT</sequence>
<dbReference type="RefSeq" id="XP_015584802.1">
    <property type="nucleotide sequence ID" value="XM_015729316.2"/>
</dbReference>
<dbReference type="GO" id="GO:0032266">
    <property type="term" value="F:phosphatidylinositol-3-phosphate binding"/>
    <property type="evidence" value="ECO:0007669"/>
    <property type="project" value="InterPro"/>
</dbReference>
<dbReference type="Pfam" id="PF25569">
    <property type="entry name" value="TPR_ZFYVE26"/>
    <property type="match status" value="1"/>
</dbReference>
<keyword evidence="4" id="KW-0862">Zinc</keyword>
<keyword evidence="1" id="KW-0597">Phosphoprotein</keyword>
<feature type="region of interest" description="Disordered" evidence="6">
    <location>
        <begin position="706"/>
        <end position="742"/>
    </location>
</feature>
<gene>
    <name evidence="9 10" type="primary">LOC107262782</name>
</gene>
<dbReference type="Proteomes" id="UP000694920">
    <property type="component" value="Unplaced"/>
</dbReference>
<dbReference type="SUPFAM" id="SSF57903">
    <property type="entry name" value="FYVE/PHD zinc finger"/>
    <property type="match status" value="1"/>
</dbReference>
<evidence type="ECO:0000313" key="8">
    <source>
        <dbReference type="Proteomes" id="UP000694920"/>
    </source>
</evidence>
<dbReference type="KEGG" id="ccin:107262782"/>
<keyword evidence="8" id="KW-1185">Reference proteome</keyword>
<dbReference type="PANTHER" id="PTHR46591:SF1">
    <property type="entry name" value="ZINC FINGER FYVE DOMAIN-CONTAINING PROTEIN 26"/>
    <property type="match status" value="1"/>
</dbReference>
<dbReference type="Pfam" id="PF01363">
    <property type="entry name" value="FYVE"/>
    <property type="match status" value="1"/>
</dbReference>
<dbReference type="InterPro" id="IPR057946">
    <property type="entry name" value="TPR_ZFYVE26"/>
</dbReference>
<dbReference type="GO" id="GO:0005765">
    <property type="term" value="C:lysosomal membrane"/>
    <property type="evidence" value="ECO:0007669"/>
    <property type="project" value="TreeGrafter"/>
</dbReference>
<dbReference type="GO" id="GO:0030496">
    <property type="term" value="C:midbody"/>
    <property type="evidence" value="ECO:0007669"/>
    <property type="project" value="TreeGrafter"/>
</dbReference>
<keyword evidence="3 5" id="KW-0863">Zinc-finger</keyword>
<evidence type="ECO:0000256" key="5">
    <source>
        <dbReference type="PROSITE-ProRule" id="PRU00091"/>
    </source>
</evidence>
<dbReference type="PANTHER" id="PTHR46591">
    <property type="entry name" value="ZINC FINGER FYVE DOMAIN-CONTAINING PROTEIN 26"/>
    <property type="match status" value="1"/>
</dbReference>
<protein>
    <submittedName>
        <fullName evidence="9 10">Zinc finger FYVE domain-containing protein 26 homolog isoform X1</fullName>
    </submittedName>
</protein>
<name>A0AAJ7VWQ2_CEPCN</name>
<proteinExistence type="predicted"/>
<dbReference type="GO" id="GO:0000281">
    <property type="term" value="P:mitotic cytokinesis"/>
    <property type="evidence" value="ECO:0007669"/>
    <property type="project" value="InterPro"/>
</dbReference>
<dbReference type="SMART" id="SM00064">
    <property type="entry name" value="FYVE"/>
    <property type="match status" value="1"/>
</dbReference>
<dbReference type="GeneID" id="107262782"/>
<evidence type="ECO:0000256" key="2">
    <source>
        <dbReference type="ARBA" id="ARBA00022723"/>
    </source>
</evidence>
<dbReference type="Pfam" id="PF04784">
    <property type="entry name" value="DUF547"/>
    <property type="match status" value="1"/>
</dbReference>
<feature type="domain" description="FYVE-type" evidence="7">
    <location>
        <begin position="1876"/>
        <end position="1937"/>
    </location>
</feature>
<dbReference type="InterPro" id="IPR017455">
    <property type="entry name" value="Znf_FYVE-rel"/>
</dbReference>
<dbReference type="PROSITE" id="PS50178">
    <property type="entry name" value="ZF_FYVE"/>
    <property type="match status" value="1"/>
</dbReference>
<dbReference type="RefSeq" id="XP_024936035.1">
    <property type="nucleotide sequence ID" value="XM_025080267.1"/>
</dbReference>
<evidence type="ECO:0000256" key="4">
    <source>
        <dbReference type="ARBA" id="ARBA00022833"/>
    </source>
</evidence>